<proteinExistence type="predicted"/>
<feature type="compositionally biased region" description="Basic and acidic residues" evidence="1">
    <location>
        <begin position="1"/>
        <end position="16"/>
    </location>
</feature>
<evidence type="ECO:0000256" key="1">
    <source>
        <dbReference type="SAM" id="MobiDB-lite"/>
    </source>
</evidence>
<dbReference type="Proteomes" id="UP000301309">
    <property type="component" value="Unassembled WGS sequence"/>
</dbReference>
<comment type="caution">
    <text evidence="2">The sequence shown here is derived from an EMBL/GenBank/DDBJ whole genome shotgun (WGS) entry which is preliminary data.</text>
</comment>
<protein>
    <submittedName>
        <fullName evidence="2">Uncharacterized protein</fullName>
    </submittedName>
</protein>
<sequence>MRHQRVVDDVDPHGNDTNRAPGARLPPVTPSVRLPALDRLPPYWHQTADSGKVGNSARTSTGRHLGPEE</sequence>
<name>A0A4D4L9Z9_STRVO</name>
<gene>
    <name evidence="2" type="ORF">SVIO_055060</name>
</gene>
<dbReference type="AlphaFoldDB" id="A0A4D4L9Z9"/>
<evidence type="ECO:0000313" key="3">
    <source>
        <dbReference type="Proteomes" id="UP000301309"/>
    </source>
</evidence>
<keyword evidence="3" id="KW-1185">Reference proteome</keyword>
<organism evidence="2 3">
    <name type="scientific">Streptomyces violaceusniger</name>
    <dbReference type="NCBI Taxonomy" id="68280"/>
    <lineage>
        <taxon>Bacteria</taxon>
        <taxon>Bacillati</taxon>
        <taxon>Actinomycetota</taxon>
        <taxon>Actinomycetes</taxon>
        <taxon>Kitasatosporales</taxon>
        <taxon>Streptomycetaceae</taxon>
        <taxon>Streptomyces</taxon>
        <taxon>Streptomyces violaceusniger group</taxon>
    </lineage>
</organism>
<accession>A0A4D4L9Z9</accession>
<feature type="region of interest" description="Disordered" evidence="1">
    <location>
        <begin position="1"/>
        <end position="69"/>
    </location>
</feature>
<dbReference type="EMBL" id="BJHW01000001">
    <property type="protein sequence ID" value="GDY54883.1"/>
    <property type="molecule type" value="Genomic_DNA"/>
</dbReference>
<evidence type="ECO:0000313" key="2">
    <source>
        <dbReference type="EMBL" id="GDY54883.1"/>
    </source>
</evidence>
<reference evidence="2 3" key="1">
    <citation type="journal article" date="2020" name="Int. J. Syst. Evol. Microbiol.">
        <title>Reclassification of Streptomyces castelarensis and Streptomyces sporoclivatus as later heterotypic synonyms of Streptomyces antimycoticus.</title>
        <authorList>
            <person name="Komaki H."/>
            <person name="Tamura T."/>
        </authorList>
    </citation>
    <scope>NUCLEOTIDE SEQUENCE [LARGE SCALE GENOMIC DNA]</scope>
    <source>
        <strain evidence="2 3">NBRC 13459</strain>
    </source>
</reference>